<evidence type="ECO:0000256" key="3">
    <source>
        <dbReference type="ARBA" id="ARBA00022448"/>
    </source>
</evidence>
<dbReference type="Pfam" id="PF14798">
    <property type="entry name" value="Ca_hom_mod"/>
    <property type="match status" value="1"/>
</dbReference>
<keyword evidence="3" id="KW-0813">Transport</keyword>
<dbReference type="GO" id="GO:1904669">
    <property type="term" value="P:ATP export"/>
    <property type="evidence" value="ECO:0007669"/>
    <property type="project" value="UniProtKB-ARBA"/>
</dbReference>
<dbReference type="EMBL" id="MU825396">
    <property type="protein sequence ID" value="KAJ7394842.1"/>
    <property type="molecule type" value="Genomic_DNA"/>
</dbReference>
<evidence type="ECO:0000256" key="8">
    <source>
        <dbReference type="ARBA" id="ARBA00023303"/>
    </source>
</evidence>
<dbReference type="OrthoDB" id="5953668at2759"/>
<feature type="transmembrane region" description="Helical" evidence="10">
    <location>
        <begin position="172"/>
        <end position="192"/>
    </location>
</feature>
<dbReference type="GO" id="GO:0005261">
    <property type="term" value="F:monoatomic cation channel activity"/>
    <property type="evidence" value="ECO:0007669"/>
    <property type="project" value="TreeGrafter"/>
</dbReference>
<comment type="similarity">
    <text evidence="2">Belongs to the CALHM family.</text>
</comment>
<feature type="region of interest" description="Disordered" evidence="9">
    <location>
        <begin position="1"/>
        <end position="37"/>
    </location>
</feature>
<proteinExistence type="inferred from homology"/>
<keyword evidence="8" id="KW-0407">Ion channel</keyword>
<keyword evidence="6" id="KW-0406">Ion transport</keyword>
<feature type="transmembrane region" description="Helical" evidence="10">
    <location>
        <begin position="233"/>
        <end position="255"/>
    </location>
</feature>
<evidence type="ECO:0000313" key="11">
    <source>
        <dbReference type="EMBL" id="KAJ7394842.1"/>
    </source>
</evidence>
<evidence type="ECO:0000256" key="2">
    <source>
        <dbReference type="ARBA" id="ARBA00008497"/>
    </source>
</evidence>
<keyword evidence="7 10" id="KW-0472">Membrane</keyword>
<keyword evidence="4 10" id="KW-0812">Transmembrane</keyword>
<dbReference type="InterPro" id="IPR029569">
    <property type="entry name" value="CALHM"/>
</dbReference>
<protein>
    <submittedName>
        <fullName evidence="11">Cation channel</fullName>
    </submittedName>
</protein>
<evidence type="ECO:0000256" key="5">
    <source>
        <dbReference type="ARBA" id="ARBA00022989"/>
    </source>
</evidence>
<reference evidence="11" key="1">
    <citation type="submission" date="2023-01" db="EMBL/GenBank/DDBJ databases">
        <title>Genome assembly of the deep-sea coral Lophelia pertusa.</title>
        <authorList>
            <person name="Herrera S."/>
            <person name="Cordes E."/>
        </authorList>
    </citation>
    <scope>NUCLEOTIDE SEQUENCE</scope>
    <source>
        <strain evidence="11">USNM1676648</strain>
        <tissue evidence="11">Polyp</tissue>
    </source>
</reference>
<evidence type="ECO:0000256" key="6">
    <source>
        <dbReference type="ARBA" id="ARBA00023065"/>
    </source>
</evidence>
<dbReference type="PANTHER" id="PTHR32261:SF1">
    <property type="entry name" value="CALCIUM HOMEOSTASIS MODULATOR PROTEIN"/>
    <property type="match status" value="1"/>
</dbReference>
<dbReference type="PANTHER" id="PTHR32261">
    <property type="entry name" value="CALCIUM HOMEOSTASIS MODULATOR PROTEIN"/>
    <property type="match status" value="1"/>
</dbReference>
<feature type="compositionally biased region" description="Basic and acidic residues" evidence="9">
    <location>
        <begin position="28"/>
        <end position="37"/>
    </location>
</feature>
<evidence type="ECO:0000256" key="4">
    <source>
        <dbReference type="ARBA" id="ARBA00022692"/>
    </source>
</evidence>
<dbReference type="AlphaFoldDB" id="A0A9X0DBV5"/>
<organism evidence="11 12">
    <name type="scientific">Desmophyllum pertusum</name>
    <dbReference type="NCBI Taxonomy" id="174260"/>
    <lineage>
        <taxon>Eukaryota</taxon>
        <taxon>Metazoa</taxon>
        <taxon>Cnidaria</taxon>
        <taxon>Anthozoa</taxon>
        <taxon>Hexacorallia</taxon>
        <taxon>Scleractinia</taxon>
        <taxon>Caryophylliina</taxon>
        <taxon>Caryophylliidae</taxon>
        <taxon>Desmophyllum</taxon>
    </lineage>
</organism>
<comment type="subcellular location">
    <subcellularLocation>
        <location evidence="1">Membrane</location>
        <topology evidence="1">Multi-pass membrane protein</topology>
    </subcellularLocation>
</comment>
<evidence type="ECO:0000313" key="12">
    <source>
        <dbReference type="Proteomes" id="UP001163046"/>
    </source>
</evidence>
<dbReference type="GO" id="GO:0005886">
    <property type="term" value="C:plasma membrane"/>
    <property type="evidence" value="ECO:0007669"/>
    <property type="project" value="TreeGrafter"/>
</dbReference>
<keyword evidence="5 10" id="KW-1133">Transmembrane helix</keyword>
<evidence type="ECO:0000256" key="1">
    <source>
        <dbReference type="ARBA" id="ARBA00004141"/>
    </source>
</evidence>
<evidence type="ECO:0000256" key="10">
    <source>
        <dbReference type="SAM" id="Phobius"/>
    </source>
</evidence>
<comment type="caution">
    <text evidence="11">The sequence shown here is derived from an EMBL/GenBank/DDBJ whole genome shotgun (WGS) entry which is preliminary data.</text>
</comment>
<evidence type="ECO:0000256" key="9">
    <source>
        <dbReference type="SAM" id="MobiDB-lite"/>
    </source>
</evidence>
<dbReference type="Proteomes" id="UP001163046">
    <property type="component" value="Unassembled WGS sequence"/>
</dbReference>
<accession>A0A9X0DBV5</accession>
<name>A0A9X0DBV5_9CNID</name>
<evidence type="ECO:0000256" key="7">
    <source>
        <dbReference type="ARBA" id="ARBA00023136"/>
    </source>
</evidence>
<gene>
    <name evidence="11" type="primary">FAM26E_1</name>
    <name evidence="11" type="ORF">OS493_000677</name>
</gene>
<keyword evidence="12" id="KW-1185">Reference proteome</keyword>
<sequence>MAAELDTIEADKKPEAILGTNLSGVEPETSKEGSQTKDITRPSLIIDKTTTDHEGGKDINSSLEITGLLKKGLKLGEKTTKLNKAFNLIQNNSITLRNLVVAAATYGLERLLNAKVFNCPVNGYRRYGFAFLFAPVLILFCANLLVIGEIWKLSSRMYVKRYRRRGDCTARVFPSLMKACVGPAVWLIAAFLEEDYYLCAKLGSFRPSDKETSEQEIFERNQKIEECKSQSQLWAWIVLVALVILGTAVIVWKYCYLKDNLLMDNLYAYERREALSAMIAFTEHMGASHKDADLDSDPNTAEYGGEEEMVTLYDDGIPEMIGRKTVDKLFEGYKGDQWKDGNKWHYNKAYKAFTKIYPRISTGSPWTLGGWCREMFTKQEPRRRAV</sequence>
<feature type="transmembrane region" description="Helical" evidence="10">
    <location>
        <begin position="127"/>
        <end position="151"/>
    </location>
</feature>